<keyword evidence="1" id="KW-1133">Transmembrane helix</keyword>
<evidence type="ECO:0000313" key="2">
    <source>
        <dbReference type="EMBL" id="RQX00281.1"/>
    </source>
</evidence>
<feature type="transmembrane region" description="Helical" evidence="1">
    <location>
        <begin position="252"/>
        <end position="272"/>
    </location>
</feature>
<dbReference type="PANTHER" id="PTHR36840">
    <property type="entry name" value="BLL5714 PROTEIN"/>
    <property type="match status" value="1"/>
</dbReference>
<dbReference type="Pfam" id="PF06772">
    <property type="entry name" value="LtrA"/>
    <property type="match status" value="1"/>
</dbReference>
<keyword evidence="3" id="KW-1185">Reference proteome</keyword>
<dbReference type="Proteomes" id="UP000282312">
    <property type="component" value="Unassembled WGS sequence"/>
</dbReference>
<feature type="transmembrane region" description="Helical" evidence="1">
    <location>
        <begin position="278"/>
        <end position="296"/>
    </location>
</feature>
<accession>A0A3N9WHM2</accession>
<proteinExistence type="predicted"/>
<evidence type="ECO:0000256" key="1">
    <source>
        <dbReference type="SAM" id="Phobius"/>
    </source>
</evidence>
<evidence type="ECO:0000313" key="3">
    <source>
        <dbReference type="Proteomes" id="UP000282312"/>
    </source>
</evidence>
<sequence>MDDPGAFWRRPTGGFGSVAGHTQCQVASSSAPGCGLPQEADTVTSSPLPRILRRRGEPAYPTFLELFFDLVYIFLFSRLAVELAHDLTVRGAAQAAVLLLAAWWVWVLTAWLTDLFNPRLPIIQATVLLVMFGTLLMAIATPYAFADHGWLFVAAYFGIHLVRDAVLIPGTRVNPPIQARSIRVFFWFGVTAVPWVAGAFADGTTRLALWSLAAAIDLGSARLGWPTPRLGRTELASQIFTGAHLSERHREIFIIALGELILSIGIGLAGSGFEPGPVAASAVAFASAVLLFQLYFQRARQILADPGVMVVERVRPGTSTSYSHLVMTAGVVAVSASISLVIERPSGSASGALVAVVLGGPALFLVGSCLFDAVLTGRVLWSRALGVVALCALAPAATLLPPLGVLVAANLVLLLILVGGALAAGSRLVRVAPAG</sequence>
<feature type="transmembrane region" description="Helical" evidence="1">
    <location>
        <begin position="125"/>
        <end position="145"/>
    </location>
</feature>
<protein>
    <submittedName>
        <fullName evidence="2">Low temperature requirement protein A</fullName>
    </submittedName>
</protein>
<comment type="caution">
    <text evidence="2">The sequence shown here is derived from an EMBL/GenBank/DDBJ whole genome shotgun (WGS) entry which is preliminary data.</text>
</comment>
<keyword evidence="1" id="KW-0812">Transmembrane</keyword>
<feature type="transmembrane region" description="Helical" evidence="1">
    <location>
        <begin position="322"/>
        <end position="342"/>
    </location>
</feature>
<name>A0A3N9WHM2_9ACTN</name>
<feature type="transmembrane region" description="Helical" evidence="1">
    <location>
        <begin position="348"/>
        <end position="371"/>
    </location>
</feature>
<reference evidence="2 3" key="1">
    <citation type="submission" date="2018-05" db="EMBL/GenBank/DDBJ databases">
        <title>Micromonospora from Atacama Desert.</title>
        <authorList>
            <person name="Carro L."/>
            <person name="Goodfellow M."/>
            <person name="Klenk H.-P."/>
        </authorList>
    </citation>
    <scope>NUCLEOTIDE SEQUENCE [LARGE SCALE GENOMIC DNA]</scope>
    <source>
        <strain evidence="2 3">LB39</strain>
    </source>
</reference>
<dbReference type="EMBL" id="QGSZ01000248">
    <property type="protein sequence ID" value="RQX00281.1"/>
    <property type="molecule type" value="Genomic_DNA"/>
</dbReference>
<dbReference type="AlphaFoldDB" id="A0A3N9WHM2"/>
<feature type="transmembrane region" description="Helical" evidence="1">
    <location>
        <begin position="92"/>
        <end position="113"/>
    </location>
</feature>
<organism evidence="2 3">
    <name type="scientific">Micromonospora inaquosa</name>
    <dbReference type="NCBI Taxonomy" id="2203716"/>
    <lineage>
        <taxon>Bacteria</taxon>
        <taxon>Bacillati</taxon>
        <taxon>Actinomycetota</taxon>
        <taxon>Actinomycetes</taxon>
        <taxon>Micromonosporales</taxon>
        <taxon>Micromonosporaceae</taxon>
        <taxon>Micromonospora</taxon>
    </lineage>
</organism>
<feature type="transmembrane region" description="Helical" evidence="1">
    <location>
        <begin position="182"/>
        <end position="201"/>
    </location>
</feature>
<feature type="transmembrane region" description="Helical" evidence="1">
    <location>
        <begin position="403"/>
        <end position="424"/>
    </location>
</feature>
<dbReference type="InterPro" id="IPR010640">
    <property type="entry name" value="Low_temperature_requirement_A"/>
</dbReference>
<gene>
    <name evidence="2" type="ORF">DLJ59_21965</name>
</gene>
<dbReference type="PANTHER" id="PTHR36840:SF1">
    <property type="entry name" value="BLL5714 PROTEIN"/>
    <property type="match status" value="1"/>
</dbReference>
<feature type="transmembrane region" description="Helical" evidence="1">
    <location>
        <begin position="380"/>
        <end position="397"/>
    </location>
</feature>
<feature type="transmembrane region" description="Helical" evidence="1">
    <location>
        <begin position="59"/>
        <end position="80"/>
    </location>
</feature>
<keyword evidence="1" id="KW-0472">Membrane</keyword>